<proteinExistence type="predicted"/>
<gene>
    <name evidence="1" type="ORF">PoB_007092000</name>
</gene>
<name>A0AAV4DK74_9GAST</name>
<dbReference type="Proteomes" id="UP000735302">
    <property type="component" value="Unassembled WGS sequence"/>
</dbReference>
<dbReference type="AlphaFoldDB" id="A0AAV4DK74"/>
<reference evidence="1 2" key="1">
    <citation type="journal article" date="2021" name="Elife">
        <title>Chloroplast acquisition without the gene transfer in kleptoplastic sea slugs, Plakobranchus ocellatus.</title>
        <authorList>
            <person name="Maeda T."/>
            <person name="Takahashi S."/>
            <person name="Yoshida T."/>
            <person name="Shimamura S."/>
            <person name="Takaki Y."/>
            <person name="Nagai Y."/>
            <person name="Toyoda A."/>
            <person name="Suzuki Y."/>
            <person name="Arimoto A."/>
            <person name="Ishii H."/>
            <person name="Satoh N."/>
            <person name="Nishiyama T."/>
            <person name="Hasebe M."/>
            <person name="Maruyama T."/>
            <person name="Minagawa J."/>
            <person name="Obokata J."/>
            <person name="Shigenobu S."/>
        </authorList>
    </citation>
    <scope>NUCLEOTIDE SEQUENCE [LARGE SCALE GENOMIC DNA]</scope>
</reference>
<accession>A0AAV4DK74</accession>
<evidence type="ECO:0000313" key="2">
    <source>
        <dbReference type="Proteomes" id="UP000735302"/>
    </source>
</evidence>
<keyword evidence="2" id="KW-1185">Reference proteome</keyword>
<comment type="caution">
    <text evidence="1">The sequence shown here is derived from an EMBL/GenBank/DDBJ whole genome shotgun (WGS) entry which is preliminary data.</text>
</comment>
<dbReference type="EMBL" id="BLXT01007956">
    <property type="protein sequence ID" value="GFO44415.1"/>
    <property type="molecule type" value="Genomic_DNA"/>
</dbReference>
<sequence length="90" mass="9688">MILILKAKIIEDYKSCCRGFGFSYISSPQQGDPRLLGHPSGEGAAGGIRTRYRRVPAELRADSLATVATDAPADLGKGRGFVIEFFATKV</sequence>
<organism evidence="1 2">
    <name type="scientific">Plakobranchus ocellatus</name>
    <dbReference type="NCBI Taxonomy" id="259542"/>
    <lineage>
        <taxon>Eukaryota</taxon>
        <taxon>Metazoa</taxon>
        <taxon>Spiralia</taxon>
        <taxon>Lophotrochozoa</taxon>
        <taxon>Mollusca</taxon>
        <taxon>Gastropoda</taxon>
        <taxon>Heterobranchia</taxon>
        <taxon>Euthyneura</taxon>
        <taxon>Panpulmonata</taxon>
        <taxon>Sacoglossa</taxon>
        <taxon>Placobranchoidea</taxon>
        <taxon>Plakobranchidae</taxon>
        <taxon>Plakobranchus</taxon>
    </lineage>
</organism>
<evidence type="ECO:0000313" key="1">
    <source>
        <dbReference type="EMBL" id="GFO44415.1"/>
    </source>
</evidence>
<protein>
    <submittedName>
        <fullName evidence="1">Uncharacterized protein</fullName>
    </submittedName>
</protein>